<evidence type="ECO:0000313" key="2">
    <source>
        <dbReference type="EMBL" id="AUV80485.1"/>
    </source>
</evidence>
<dbReference type="KEGG" id="srub:C2R22_01445"/>
<dbReference type="Pfam" id="PF24035">
    <property type="entry name" value="DUF7344"/>
    <property type="match status" value="1"/>
</dbReference>
<dbReference type="GeneID" id="35590712"/>
<feature type="domain" description="DUF7344" evidence="1">
    <location>
        <begin position="18"/>
        <end position="84"/>
    </location>
</feature>
<proteinExistence type="predicted"/>
<keyword evidence="3" id="KW-1185">Reference proteome</keyword>
<accession>A0A2I8VEZ6</accession>
<name>A0A2I8VEZ6_9EURY</name>
<evidence type="ECO:0000313" key="3">
    <source>
        <dbReference type="Proteomes" id="UP000236584"/>
    </source>
</evidence>
<dbReference type="EMBL" id="CP026309">
    <property type="protein sequence ID" value="AUV80485.1"/>
    <property type="molecule type" value="Genomic_DNA"/>
</dbReference>
<protein>
    <recommendedName>
        <fullName evidence="1">DUF7344 domain-containing protein</fullName>
    </recommendedName>
</protein>
<gene>
    <name evidence="2" type="ORF">C2R22_01445</name>
</gene>
<sequence length="108" mass="11797">MARTSGRGAADDRLVGELVTSPQRREVVRHLIDSDGAATFDDVVSVLTGEEERTMTAVRLHHVHLPKLESAGAVEWDEETEVIELTSRARVAVDSVTGMEPFGDLVEN</sequence>
<dbReference type="AlphaFoldDB" id="A0A2I8VEZ6"/>
<dbReference type="OrthoDB" id="247722at2157"/>
<organism evidence="2 3">
    <name type="scientific">Salinigranum rubrum</name>
    <dbReference type="NCBI Taxonomy" id="755307"/>
    <lineage>
        <taxon>Archaea</taxon>
        <taxon>Methanobacteriati</taxon>
        <taxon>Methanobacteriota</taxon>
        <taxon>Stenosarchaea group</taxon>
        <taxon>Halobacteria</taxon>
        <taxon>Halobacteriales</taxon>
        <taxon>Haloferacaceae</taxon>
        <taxon>Salinigranum</taxon>
    </lineage>
</organism>
<dbReference type="Proteomes" id="UP000236584">
    <property type="component" value="Chromosome"/>
</dbReference>
<reference evidence="2 3" key="1">
    <citation type="submission" date="2018-01" db="EMBL/GenBank/DDBJ databases">
        <title>Complete genome sequence of Salinigranum rubrum GX10T, an extremely halophilic archaeon isolated from a marine solar saltern.</title>
        <authorList>
            <person name="Han S."/>
        </authorList>
    </citation>
    <scope>NUCLEOTIDE SEQUENCE [LARGE SCALE GENOMIC DNA]</scope>
    <source>
        <strain evidence="2 3">GX10</strain>
    </source>
</reference>
<evidence type="ECO:0000259" key="1">
    <source>
        <dbReference type="Pfam" id="PF24035"/>
    </source>
</evidence>
<dbReference type="InterPro" id="IPR055768">
    <property type="entry name" value="DUF7344"/>
</dbReference>
<dbReference type="RefSeq" id="WP_103423993.1">
    <property type="nucleotide sequence ID" value="NZ_CP026309.1"/>
</dbReference>